<dbReference type="PROSITE" id="PS00086">
    <property type="entry name" value="CYTOCHROME_P450"/>
    <property type="match status" value="1"/>
</dbReference>
<keyword evidence="9" id="KW-1185">Reference proteome</keyword>
<dbReference type="GO" id="GO:0006082">
    <property type="term" value="P:organic acid metabolic process"/>
    <property type="evidence" value="ECO:0007669"/>
    <property type="project" value="TreeGrafter"/>
</dbReference>
<dbReference type="PANTHER" id="PTHR24300:SF413">
    <property type="entry name" value="CYTOCHROME P450 18A1"/>
    <property type="match status" value="1"/>
</dbReference>
<dbReference type="InterPro" id="IPR002401">
    <property type="entry name" value="Cyt_P450_E_grp-I"/>
</dbReference>
<dbReference type="InterPro" id="IPR001128">
    <property type="entry name" value="Cyt_P450"/>
</dbReference>
<dbReference type="OrthoDB" id="1055148at2759"/>
<keyword evidence="4 6" id="KW-0503">Monooxygenase</keyword>
<dbReference type="GO" id="GO:0020037">
    <property type="term" value="F:heme binding"/>
    <property type="evidence" value="ECO:0007669"/>
    <property type="project" value="InterPro"/>
</dbReference>
<evidence type="ECO:0000256" key="1">
    <source>
        <dbReference type="ARBA" id="ARBA00010617"/>
    </source>
</evidence>
<evidence type="ECO:0000256" key="3">
    <source>
        <dbReference type="ARBA" id="ARBA00023004"/>
    </source>
</evidence>
<evidence type="ECO:0000256" key="2">
    <source>
        <dbReference type="ARBA" id="ARBA00022723"/>
    </source>
</evidence>
<evidence type="ECO:0000256" key="4">
    <source>
        <dbReference type="ARBA" id="ARBA00023033"/>
    </source>
</evidence>
<comment type="cofactor">
    <cofactor evidence="5">
        <name>heme</name>
        <dbReference type="ChEBI" id="CHEBI:30413"/>
    </cofactor>
</comment>
<proteinExistence type="inferred from homology"/>
<keyword evidence="6" id="KW-0560">Oxidoreductase</keyword>
<keyword evidence="2 5" id="KW-0479">Metal-binding</keyword>
<evidence type="ECO:0000313" key="8">
    <source>
        <dbReference type="EMBL" id="GBP85956.1"/>
    </source>
</evidence>
<dbReference type="STRING" id="151549.A0A4C1ZBK7"/>
<dbReference type="InterPro" id="IPR050182">
    <property type="entry name" value="Cytochrome_P450_fam2"/>
</dbReference>
<dbReference type="Gene3D" id="1.10.630.10">
    <property type="entry name" value="Cytochrome P450"/>
    <property type="match status" value="2"/>
</dbReference>
<evidence type="ECO:0000256" key="5">
    <source>
        <dbReference type="PIRSR" id="PIRSR602401-1"/>
    </source>
</evidence>
<dbReference type="InterPro" id="IPR017972">
    <property type="entry name" value="Cyt_P450_CS"/>
</dbReference>
<reference evidence="8 9" key="1">
    <citation type="journal article" date="2019" name="Commun. Biol.">
        <title>The bagworm genome reveals a unique fibroin gene that provides high tensile strength.</title>
        <authorList>
            <person name="Kono N."/>
            <person name="Nakamura H."/>
            <person name="Ohtoshi R."/>
            <person name="Tomita M."/>
            <person name="Numata K."/>
            <person name="Arakawa K."/>
        </authorList>
    </citation>
    <scope>NUCLEOTIDE SEQUENCE [LARGE SCALE GENOMIC DNA]</scope>
</reference>
<keyword evidence="3 5" id="KW-0408">Iron</keyword>
<dbReference type="EMBL" id="BGZK01001772">
    <property type="protein sequence ID" value="GBP85956.1"/>
    <property type="molecule type" value="Genomic_DNA"/>
</dbReference>
<dbReference type="GO" id="GO:0006805">
    <property type="term" value="P:xenobiotic metabolic process"/>
    <property type="evidence" value="ECO:0007669"/>
    <property type="project" value="TreeGrafter"/>
</dbReference>
<evidence type="ECO:0000256" key="6">
    <source>
        <dbReference type="RuleBase" id="RU000461"/>
    </source>
</evidence>
<keyword evidence="7" id="KW-0472">Membrane</keyword>
<dbReference type="GO" id="GO:0016712">
    <property type="term" value="F:oxidoreductase activity, acting on paired donors, with incorporation or reduction of molecular oxygen, reduced flavin or flavoprotein as one donor, and incorporation of one atom of oxygen"/>
    <property type="evidence" value="ECO:0007669"/>
    <property type="project" value="TreeGrafter"/>
</dbReference>
<evidence type="ECO:0000313" key="9">
    <source>
        <dbReference type="Proteomes" id="UP000299102"/>
    </source>
</evidence>
<comment type="similarity">
    <text evidence="1 6">Belongs to the cytochrome P450 family.</text>
</comment>
<dbReference type="GO" id="GO:0008395">
    <property type="term" value="F:steroid hydroxylase activity"/>
    <property type="evidence" value="ECO:0007669"/>
    <property type="project" value="TreeGrafter"/>
</dbReference>
<evidence type="ECO:0000256" key="7">
    <source>
        <dbReference type="SAM" id="Phobius"/>
    </source>
</evidence>
<dbReference type="AlphaFoldDB" id="A0A4C1ZBK7"/>
<dbReference type="PRINTS" id="PR00463">
    <property type="entry name" value="EP450I"/>
</dbReference>
<dbReference type="InterPro" id="IPR036396">
    <property type="entry name" value="Cyt_P450_sf"/>
</dbReference>
<keyword evidence="7" id="KW-0812">Transmembrane</keyword>
<gene>
    <name evidence="8" type="primary">Cyp2b19</name>
    <name evidence="8" type="ORF">EVAR_63103_1</name>
</gene>
<keyword evidence="5 6" id="KW-0349">Heme</keyword>
<protein>
    <submittedName>
        <fullName evidence="8">Cytochrome P450 2B19</fullName>
    </submittedName>
</protein>
<comment type="caution">
    <text evidence="8">The sequence shown here is derived from an EMBL/GenBank/DDBJ whole genome shotgun (WGS) entry which is preliminary data.</text>
</comment>
<keyword evidence="7" id="KW-1133">Transmembrane helix</keyword>
<name>A0A4C1ZBK7_EUMVA</name>
<dbReference type="GO" id="GO:0005506">
    <property type="term" value="F:iron ion binding"/>
    <property type="evidence" value="ECO:0007669"/>
    <property type="project" value="InterPro"/>
</dbReference>
<dbReference type="PRINTS" id="PR00385">
    <property type="entry name" value="P450"/>
</dbReference>
<dbReference type="GO" id="GO:0005737">
    <property type="term" value="C:cytoplasm"/>
    <property type="evidence" value="ECO:0007669"/>
    <property type="project" value="TreeGrafter"/>
</dbReference>
<organism evidence="8 9">
    <name type="scientific">Eumeta variegata</name>
    <name type="common">Bagworm moth</name>
    <name type="synonym">Eumeta japonica</name>
    <dbReference type="NCBI Taxonomy" id="151549"/>
    <lineage>
        <taxon>Eukaryota</taxon>
        <taxon>Metazoa</taxon>
        <taxon>Ecdysozoa</taxon>
        <taxon>Arthropoda</taxon>
        <taxon>Hexapoda</taxon>
        <taxon>Insecta</taxon>
        <taxon>Pterygota</taxon>
        <taxon>Neoptera</taxon>
        <taxon>Endopterygota</taxon>
        <taxon>Lepidoptera</taxon>
        <taxon>Glossata</taxon>
        <taxon>Ditrysia</taxon>
        <taxon>Tineoidea</taxon>
        <taxon>Psychidae</taxon>
        <taxon>Oiketicinae</taxon>
        <taxon>Eumeta</taxon>
    </lineage>
</organism>
<dbReference type="PANTHER" id="PTHR24300">
    <property type="entry name" value="CYTOCHROME P450 508A4-RELATED"/>
    <property type="match status" value="1"/>
</dbReference>
<sequence>MDFINYILLLLGEYKSSILFGIFVSLITFVIKYEYDKNSALPPGPWGLPFLGSLPWMKRGDQHTYMVKLADKYGDLCSVRLGSRLAVCVSCPTLIKEMFGCSDRFIARPDTPLNKILRGYGIVLSEGNLYKCQRMFLVEKLRALGITTNQRRDYSPAEGLIMLEVEELLSTLEMHQNEYINPTNLLGLHVHNVICQITMSFRFQQNDESYGTFNDCVSEGMKLYGEVHLAEYLPAFLSSVTELGSQLTPEYEVESGIRCDVGGGDASRLGLEIEWAQKMEQTTTFLYDVFRSIDEILKSPFRGDKVVNAIKRNLKEISDFHRRHVNARIEQRRSRPPYQPPADLLDCYLDAIRESACDRGRGGNRRDIFAGVDKMQQVLQVMNDLFSAGMETVRSALAWLIVTMVHWPCVAERVRRELAEVTGGPDAFVTLAHRTRLPYTEATILETLRRVNVVPLGTTHSNSSRAKVRNYIIPEKSLIIPVLSKIHMNPAFFPSPENFSPERFIRNNRVVQPEYFMPFGTGRRVCLGEALARKELFLFFANIMNAYDFSLAPNAPLPPLVGPCGATHSPEPYTVRFTKRR</sequence>
<dbReference type="Pfam" id="PF00067">
    <property type="entry name" value="p450"/>
    <property type="match status" value="2"/>
</dbReference>
<dbReference type="SUPFAM" id="SSF48264">
    <property type="entry name" value="Cytochrome P450"/>
    <property type="match status" value="1"/>
</dbReference>
<feature type="transmembrane region" description="Helical" evidence="7">
    <location>
        <begin position="6"/>
        <end position="31"/>
    </location>
</feature>
<feature type="binding site" description="axial binding residue" evidence="5">
    <location>
        <position position="526"/>
    </location>
    <ligand>
        <name>heme</name>
        <dbReference type="ChEBI" id="CHEBI:30413"/>
    </ligand>
    <ligandPart>
        <name>Fe</name>
        <dbReference type="ChEBI" id="CHEBI:18248"/>
    </ligandPart>
</feature>
<accession>A0A4C1ZBK7</accession>
<dbReference type="Proteomes" id="UP000299102">
    <property type="component" value="Unassembled WGS sequence"/>
</dbReference>